<evidence type="ECO:0000313" key="1">
    <source>
        <dbReference type="EMBL" id="KAL3959914.1"/>
    </source>
</evidence>
<evidence type="ECO:0000313" key="2">
    <source>
        <dbReference type="Proteomes" id="UP001638806"/>
    </source>
</evidence>
<organism evidence="1 2">
    <name type="scientific">Purpureocillium lilacinum</name>
    <name type="common">Paecilomyces lilacinus</name>
    <dbReference type="NCBI Taxonomy" id="33203"/>
    <lineage>
        <taxon>Eukaryota</taxon>
        <taxon>Fungi</taxon>
        <taxon>Dikarya</taxon>
        <taxon>Ascomycota</taxon>
        <taxon>Pezizomycotina</taxon>
        <taxon>Sordariomycetes</taxon>
        <taxon>Hypocreomycetidae</taxon>
        <taxon>Hypocreales</taxon>
        <taxon>Ophiocordycipitaceae</taxon>
        <taxon>Purpureocillium</taxon>
    </lineage>
</organism>
<gene>
    <name evidence="1" type="ORF">ACCO45_005031</name>
</gene>
<dbReference type="Proteomes" id="UP001638806">
    <property type="component" value="Unassembled WGS sequence"/>
</dbReference>
<reference evidence="1" key="1">
    <citation type="submission" date="2024-12" db="EMBL/GenBank/DDBJ databases">
        <title>Comparative genomics and development of molecular markers within Purpureocillium lilacinum and among Purpureocillium species.</title>
        <authorList>
            <person name="Yeh Z.-Y."/>
            <person name="Ni N.-T."/>
            <person name="Lo P.-H."/>
            <person name="Mushyakhwo K."/>
            <person name="Lin C.-F."/>
            <person name="Nai Y.-S."/>
        </authorList>
    </citation>
    <scope>NUCLEOTIDE SEQUENCE</scope>
    <source>
        <strain evidence="1">NCHU-NPUST-175</strain>
    </source>
</reference>
<comment type="caution">
    <text evidence="1">The sequence shown here is derived from an EMBL/GenBank/DDBJ whole genome shotgun (WGS) entry which is preliminary data.</text>
</comment>
<protein>
    <submittedName>
        <fullName evidence="1">Uncharacterized protein</fullName>
    </submittedName>
</protein>
<accession>A0ACC4DUA9</accession>
<proteinExistence type="predicted"/>
<name>A0ACC4DUA9_PURLI</name>
<dbReference type="EMBL" id="JBGNUJ010000004">
    <property type="protein sequence ID" value="KAL3959914.1"/>
    <property type="molecule type" value="Genomic_DNA"/>
</dbReference>
<sequence length="111" mass="12181">MSRCPREVGRRPCPSRSAETTRSCHCQPPGPMSGRKRNGTSDVRLGGPRSRAQSTYDRPEVDGDGRTWRWKIEHEGPARRAGASVWGEAHAMPRLLRAGRGADNDVGGELC</sequence>
<keyword evidence="2" id="KW-1185">Reference proteome</keyword>